<accession>A0A7W7HGH3</accession>
<evidence type="ECO:0000313" key="3">
    <source>
        <dbReference type="Proteomes" id="UP000590511"/>
    </source>
</evidence>
<evidence type="ECO:0000313" key="2">
    <source>
        <dbReference type="EMBL" id="MBB4750059.1"/>
    </source>
</evidence>
<dbReference type="Proteomes" id="UP000631312">
    <property type="component" value="Unassembled WGS sequence"/>
</dbReference>
<dbReference type="GO" id="GO:0003677">
    <property type="term" value="F:DNA binding"/>
    <property type="evidence" value="ECO:0007669"/>
    <property type="project" value="UniProtKB-KW"/>
</dbReference>
<sequence length="243" mass="26673">MNSPLARALHSAGVGIIDVAARLDVDPKTVQRWMTGRMPYPRHRAALVRITGWQPHDLWPTLPRPTEQSAIADEVRIVYPHRSAVPTDVWARLLSRAEHEIDVLAYSALFLAEDVSVPALLRKKARSGVRVRIALGDPDGAQVASRGDEERVGAGMSVRIRTALVSLQPLAAEPGIMLRLHDTVLYNSLCRADDEMLVNSHIYGRPAAHAPVLHLKSTSDAGMVATHTESFERVWGSAKPSKL</sequence>
<dbReference type="SUPFAM" id="SSF56024">
    <property type="entry name" value="Phospholipase D/nuclease"/>
    <property type="match status" value="1"/>
</dbReference>
<dbReference type="InterPro" id="IPR010982">
    <property type="entry name" value="Lambda_DNA-bd_dom_sf"/>
</dbReference>
<dbReference type="EMBL" id="JACHNC010000001">
    <property type="protein sequence ID" value="MBB4750059.1"/>
    <property type="molecule type" value="Genomic_DNA"/>
</dbReference>
<protein>
    <submittedName>
        <fullName evidence="1 2">Transcriptional regulator</fullName>
    </submittedName>
</protein>
<dbReference type="AlphaFoldDB" id="A0A7W7HGH3"/>
<dbReference type="Gene3D" id="1.10.260.40">
    <property type="entry name" value="lambda repressor-like DNA-binding domains"/>
    <property type="match status" value="1"/>
</dbReference>
<gene>
    <name evidence="1" type="ORF">Alo02nite_19510</name>
    <name evidence="2" type="ORF">BJ964_004220</name>
</gene>
<reference evidence="1 4" key="2">
    <citation type="submission" date="2021-01" db="EMBL/GenBank/DDBJ databases">
        <title>Whole genome shotgun sequence of Actinoplanes lobatus NBRC 12513.</title>
        <authorList>
            <person name="Komaki H."/>
            <person name="Tamura T."/>
        </authorList>
    </citation>
    <scope>NUCLEOTIDE SEQUENCE [LARGE SCALE GENOMIC DNA]</scope>
    <source>
        <strain evidence="1 4">NBRC 12513</strain>
    </source>
</reference>
<keyword evidence="4" id="KW-1185">Reference proteome</keyword>
<comment type="caution">
    <text evidence="2">The sequence shown here is derived from an EMBL/GenBank/DDBJ whole genome shotgun (WGS) entry which is preliminary data.</text>
</comment>
<dbReference type="RefSeq" id="WP_188127076.1">
    <property type="nucleotide sequence ID" value="NZ_BOMP01000031.1"/>
</dbReference>
<dbReference type="Proteomes" id="UP000590511">
    <property type="component" value="Unassembled WGS sequence"/>
</dbReference>
<proteinExistence type="predicted"/>
<keyword evidence="2" id="KW-0238">DNA-binding</keyword>
<reference evidence="2 3" key="1">
    <citation type="submission" date="2020-08" db="EMBL/GenBank/DDBJ databases">
        <title>Sequencing the genomes of 1000 actinobacteria strains.</title>
        <authorList>
            <person name="Klenk H.-P."/>
        </authorList>
    </citation>
    <scope>NUCLEOTIDE SEQUENCE [LARGE SCALE GENOMIC DNA]</scope>
    <source>
        <strain evidence="2 3">DSM 43150</strain>
    </source>
</reference>
<dbReference type="EMBL" id="BOMP01000031">
    <property type="protein sequence ID" value="GIE39053.1"/>
    <property type="molecule type" value="Genomic_DNA"/>
</dbReference>
<organism evidence="2 3">
    <name type="scientific">Actinoplanes lobatus</name>
    <dbReference type="NCBI Taxonomy" id="113568"/>
    <lineage>
        <taxon>Bacteria</taxon>
        <taxon>Bacillati</taxon>
        <taxon>Actinomycetota</taxon>
        <taxon>Actinomycetes</taxon>
        <taxon>Micromonosporales</taxon>
        <taxon>Micromonosporaceae</taxon>
        <taxon>Actinoplanes</taxon>
    </lineage>
</organism>
<name>A0A7W7HGH3_9ACTN</name>
<evidence type="ECO:0000313" key="4">
    <source>
        <dbReference type="Proteomes" id="UP000631312"/>
    </source>
</evidence>
<evidence type="ECO:0000313" key="1">
    <source>
        <dbReference type="EMBL" id="GIE39053.1"/>
    </source>
</evidence>